<dbReference type="Gramene" id="TraesSTA7A03G04020430.1">
    <property type="protein sequence ID" value="TraesSTA7A03G04020430.1.CDS1"/>
    <property type="gene ID" value="TraesSTA7A03G04020430"/>
</dbReference>
<accession>A0A3B6RPF6</accession>
<dbReference type="InterPro" id="IPR039417">
    <property type="entry name" value="Peptidase_C1A_papain-like"/>
</dbReference>
<dbReference type="STRING" id="4565.A0A3B6RPF6"/>
<dbReference type="Gene3D" id="3.90.70.10">
    <property type="entry name" value="Cysteine proteinases"/>
    <property type="match status" value="1"/>
</dbReference>
<evidence type="ECO:0000256" key="2">
    <source>
        <dbReference type="ARBA" id="ARBA00023157"/>
    </source>
</evidence>
<reference evidence="5" key="2">
    <citation type="submission" date="2018-10" db="UniProtKB">
        <authorList>
            <consortium name="EnsemblPlants"/>
        </authorList>
    </citation>
    <scope>IDENTIFICATION</scope>
</reference>
<dbReference type="SMR" id="A0A3B6RPF6"/>
<evidence type="ECO:0000313" key="6">
    <source>
        <dbReference type="Proteomes" id="UP000019116"/>
    </source>
</evidence>
<dbReference type="InterPro" id="IPR013128">
    <property type="entry name" value="Peptidase_C1A"/>
</dbReference>
<dbReference type="PRINTS" id="PR00705">
    <property type="entry name" value="PAPAIN"/>
</dbReference>
<dbReference type="EnsemblPlants" id="TraesCS7A02G532400.1">
    <property type="protein sequence ID" value="TraesCS7A02G532400.1.cds1"/>
    <property type="gene ID" value="TraesCS7A02G532400"/>
</dbReference>
<dbReference type="InterPro" id="IPR000668">
    <property type="entry name" value="Peptidase_C1A_C"/>
</dbReference>
<organism evidence="5">
    <name type="scientific">Triticum aestivum</name>
    <name type="common">Wheat</name>
    <dbReference type="NCBI Taxonomy" id="4565"/>
    <lineage>
        <taxon>Eukaryota</taxon>
        <taxon>Viridiplantae</taxon>
        <taxon>Streptophyta</taxon>
        <taxon>Embryophyta</taxon>
        <taxon>Tracheophyta</taxon>
        <taxon>Spermatophyta</taxon>
        <taxon>Magnoliopsida</taxon>
        <taxon>Liliopsida</taxon>
        <taxon>Poales</taxon>
        <taxon>Poaceae</taxon>
        <taxon>BOP clade</taxon>
        <taxon>Pooideae</taxon>
        <taxon>Triticodae</taxon>
        <taxon>Triticeae</taxon>
        <taxon>Triticinae</taxon>
        <taxon>Triticum</taxon>
    </lineage>
</organism>
<dbReference type="GO" id="GO:0005615">
    <property type="term" value="C:extracellular space"/>
    <property type="evidence" value="ECO:0000318"/>
    <property type="project" value="GO_Central"/>
</dbReference>
<dbReference type="SUPFAM" id="SSF54001">
    <property type="entry name" value="Cysteine proteinases"/>
    <property type="match status" value="1"/>
</dbReference>
<comment type="similarity">
    <text evidence="1">Belongs to the peptidase C1 family.</text>
</comment>
<protein>
    <recommendedName>
        <fullName evidence="4">Peptidase C1A papain C-terminal domain-containing protein</fullName>
    </recommendedName>
</protein>
<dbReference type="AlphaFoldDB" id="A0A3B6RPF6"/>
<dbReference type="Gramene" id="TraesCS7A02G532400.1">
    <property type="protein sequence ID" value="TraesCS7A02G532400.1.cds1"/>
    <property type="gene ID" value="TraesCS7A02G532400"/>
</dbReference>
<evidence type="ECO:0000313" key="5">
    <source>
        <dbReference type="EnsemblPlants" id="TraesCS7A02G532400.1.cds1"/>
    </source>
</evidence>
<dbReference type="InterPro" id="IPR025661">
    <property type="entry name" value="Pept_asp_AS"/>
</dbReference>
<dbReference type="GO" id="GO:0005764">
    <property type="term" value="C:lysosome"/>
    <property type="evidence" value="ECO:0000318"/>
    <property type="project" value="GO_Central"/>
</dbReference>
<dbReference type="Gramene" id="TraesLDM7A03G04028610.1">
    <property type="protein sequence ID" value="TraesLDM7A03G04028610.1.CDS1"/>
    <property type="gene ID" value="TraesLDM7A03G04028610"/>
</dbReference>
<dbReference type="OrthoDB" id="10253408at2759"/>
<proteinExistence type="inferred from homology"/>
<dbReference type="GO" id="GO:0004197">
    <property type="term" value="F:cysteine-type endopeptidase activity"/>
    <property type="evidence" value="ECO:0000318"/>
    <property type="project" value="GO_Central"/>
</dbReference>
<keyword evidence="3" id="KW-0732">Signal</keyword>
<feature type="signal peptide" evidence="3">
    <location>
        <begin position="1"/>
        <end position="24"/>
    </location>
</feature>
<keyword evidence="6" id="KW-1185">Reference proteome</keyword>
<dbReference type="SMART" id="SM00645">
    <property type="entry name" value="Pept_C1"/>
    <property type="match status" value="1"/>
</dbReference>
<dbReference type="GO" id="GO:0051603">
    <property type="term" value="P:proteolysis involved in protein catabolic process"/>
    <property type="evidence" value="ECO:0000318"/>
    <property type="project" value="GO_Central"/>
</dbReference>
<evidence type="ECO:0000259" key="4">
    <source>
        <dbReference type="SMART" id="SM00645"/>
    </source>
</evidence>
<keyword evidence="2" id="KW-1015">Disulfide bond</keyword>
<dbReference type="Gramene" id="TraesNOR7A03G04068910.1">
    <property type="protein sequence ID" value="TraesNOR7A03G04068910.1.CDS1"/>
    <property type="gene ID" value="TraesNOR7A03G04068910"/>
</dbReference>
<reference evidence="5" key="1">
    <citation type="submission" date="2018-08" db="EMBL/GenBank/DDBJ databases">
        <authorList>
            <person name="Rossello M."/>
        </authorList>
    </citation>
    <scope>NUCLEOTIDE SEQUENCE [LARGE SCALE GENOMIC DNA]</scope>
    <source>
        <strain evidence="5">cv. Chinese Spring</strain>
    </source>
</reference>
<sequence>MATTVARLLLVVTMVFLLATPMASVGNITVSFASEEVTSEEALLSLYERWAQHFGKILPRGGARGSTRFAVFAQSVRLAHQRGPGKLKLNEFADTALSNDYGSRCYIPMAQAIVPEGQRRKYPDPPASVDWRTAGAVTPVRDQGTHCGSCWAFATASAIEGLYKIEHGDLIPLSPQQLVDCDGSNRHCRGGTPAKAFQTIKLGDGIARWADYPYKSVMGWCYPARKGVGIRGWERVEPRDEIALMWAVFKRPVTVGVDANSTAFIQYRGGLFDGPCNTTLGHAMTLVGYGTTGHIDPYGKPEGVDFWLLKNTWSTAWGEAGYMRLRRGAEAKGGVCGVMLEATYPIHSYALF</sequence>
<dbReference type="Proteomes" id="UP000019116">
    <property type="component" value="Chromosome 7A"/>
</dbReference>
<dbReference type="Gramene" id="TraesJAG7A03G04007190.1">
    <property type="protein sequence ID" value="TraesJAG7A03G04007190.1.CDS1"/>
    <property type="gene ID" value="TraesJAG7A03G04007190"/>
</dbReference>
<feature type="domain" description="Peptidase C1A papain C-terminal" evidence="4">
    <location>
        <begin position="125"/>
        <end position="346"/>
    </location>
</feature>
<evidence type="ECO:0000256" key="1">
    <source>
        <dbReference type="ARBA" id="ARBA00008455"/>
    </source>
</evidence>
<dbReference type="Gramene" id="TraesJUL7A03G04062410.1">
    <property type="protein sequence ID" value="TraesJUL7A03G04062410.1.CDS1"/>
    <property type="gene ID" value="TraesJUL7A03G04062410"/>
</dbReference>
<dbReference type="Gramene" id="TraesCS7A03G1294300.1">
    <property type="protein sequence ID" value="TraesCS7A03G1294300.1.CDS1"/>
    <property type="gene ID" value="TraesCS7A03G1294300"/>
</dbReference>
<dbReference type="InterPro" id="IPR025660">
    <property type="entry name" value="Pept_his_AS"/>
</dbReference>
<dbReference type="PROSITE" id="PS00639">
    <property type="entry name" value="THIOL_PROTEASE_HIS"/>
    <property type="match status" value="1"/>
</dbReference>
<dbReference type="PANTHER" id="PTHR12411">
    <property type="entry name" value="CYSTEINE PROTEASE FAMILY C1-RELATED"/>
    <property type="match status" value="1"/>
</dbReference>
<dbReference type="Pfam" id="PF00112">
    <property type="entry name" value="Peptidase_C1"/>
    <property type="match status" value="1"/>
</dbReference>
<feature type="chain" id="PRO_5043180505" description="Peptidase C1A papain C-terminal domain-containing protein" evidence="3">
    <location>
        <begin position="25"/>
        <end position="352"/>
    </location>
</feature>
<evidence type="ECO:0000256" key="3">
    <source>
        <dbReference type="SAM" id="SignalP"/>
    </source>
</evidence>
<name>A0A3B6RPF6_WHEAT</name>
<dbReference type="Gramene" id="TraesWEE_scaffold_025964_01G000100.1">
    <property type="protein sequence ID" value="TraesWEE_scaffold_025964_01G000100.1"/>
    <property type="gene ID" value="TraesWEE_scaffold_025964_01G000100"/>
</dbReference>
<dbReference type="InterPro" id="IPR038765">
    <property type="entry name" value="Papain-like_cys_pep_sf"/>
</dbReference>
<dbReference type="Gramene" id="TraesKAR7A01G0457620.1">
    <property type="protein sequence ID" value="cds.TraesKAR7A01G0457620.1"/>
    <property type="gene ID" value="TraesKAR7A01G0457620"/>
</dbReference>
<dbReference type="CDD" id="cd02248">
    <property type="entry name" value="Peptidase_C1A"/>
    <property type="match status" value="1"/>
</dbReference>
<dbReference type="PROSITE" id="PS00640">
    <property type="entry name" value="THIOL_PROTEASE_ASN"/>
    <property type="match status" value="1"/>
</dbReference>